<dbReference type="EMBL" id="JAPFFF010000052">
    <property type="protein sequence ID" value="KAK8839190.1"/>
    <property type="molecule type" value="Genomic_DNA"/>
</dbReference>
<organism evidence="1 2">
    <name type="scientific">Tritrichomonas musculus</name>
    <dbReference type="NCBI Taxonomy" id="1915356"/>
    <lineage>
        <taxon>Eukaryota</taxon>
        <taxon>Metamonada</taxon>
        <taxon>Parabasalia</taxon>
        <taxon>Tritrichomonadida</taxon>
        <taxon>Tritrichomonadidae</taxon>
        <taxon>Tritrichomonas</taxon>
    </lineage>
</organism>
<evidence type="ECO:0000313" key="2">
    <source>
        <dbReference type="Proteomes" id="UP001470230"/>
    </source>
</evidence>
<reference evidence="1 2" key="1">
    <citation type="submission" date="2024-04" db="EMBL/GenBank/DDBJ databases">
        <title>Tritrichomonas musculus Genome.</title>
        <authorList>
            <person name="Alves-Ferreira E."/>
            <person name="Grigg M."/>
            <person name="Lorenzi H."/>
            <person name="Galac M."/>
        </authorList>
    </citation>
    <scope>NUCLEOTIDE SEQUENCE [LARGE SCALE GENOMIC DNA]</scope>
    <source>
        <strain evidence="1 2">EAF2021</strain>
    </source>
</reference>
<dbReference type="InterPro" id="IPR016024">
    <property type="entry name" value="ARM-type_fold"/>
</dbReference>
<name>A0ABR2GZ53_9EUKA</name>
<proteinExistence type="predicted"/>
<keyword evidence="2" id="KW-1185">Reference proteome</keyword>
<sequence>MDMKIETKVLQQLYANLPKPYSLNSDQIRASYQSFYDKLVKSYKNNDFRNIYNLLVSCIQSDLLLKFELPHKENDTFLVDFVNLLYSIITIYPVKYYQTQLTAVEFLYTFLEANKQISGLILDWHPFYKIMKYYSYTNESFFLIGERIPHLKAEKNISAIYKIFELSLKISSYFPDEIETEINGQKVKTNTTEQLVKKFITHISPNGQNTPSYLVFFCYLCPPHKRRYKLFVNQLLRELFDTTNKKNANAIFLLFVRIIESNIEDDFTFLLPVLSQFLSSEVLFKKEAKYVNKCIITPLFNAIKFPTEYSEILARIVIALFMSPPTRDSILKLLENFFISIKSAIHPSVSTSEFEKIDHFMLLLTIYMRYNLRKLTDETVKTNKIFYDMKKDLWPSQAEIHEFISMLSEQNIMNIRKCFYPTQILIETTLDPLTIDHYFNTACQCINFMDTEENVSFSGWIMLSSLVMSIEKNEKILSNIENIIEMAANNFYRIELQYQISAFLNVFFSKVPFNKKDTLKGLENVNFPKLANLLFSNIINLFRTLPISEDKTVEIADDVSDHINSFTCSLFQYCDNEVRDEIMNIIISISTDEDLSQSAQYIQQIVFNYSIFASLKNVQQISDVYEKQIELKKNNPSMLLFLTLIYSNLLPAHYHSVESVKKCCDFILPFTKSDDKKIRKAAWESISSALRTCDGIANLILTIKKDKIVSNSFETVYFDDIEINWYSLPDLTDLAFEYFNPIYEKLLTMTDPHEINKLIKEIKSPLCLILQSTANSEGSVKDVVDQFFDDPIYNVPLNYRKSLPIKDKFVECALRILNDFPESEILIYNVVEISLSIFMVYNETSQEDQINSLENFYIPFDHSGKYFNKVFLDSAICDIYFKRRNKLIIPITDNIRVLLTKIFELSIWKSQSINEISEVIIYLLCKYYKPLLRSIISDVATKVTSNQANEFVNFMSSKFICDIIQIDYKLCSQLLLYVLNNLDLKDKEKLLNLKIFLKNICVSTMPIESPKENQEDFVNLLNEIEKNYLNKNQSNRTYNYILIHIIFMCLKHVNNVSDKILDYVMKSVTHFDEEISFVAEVCLSRILDTKKKFTKEKVEVKKFPNIATFPNVFEQVTLKLQDDGIYFPTSSKTENVDTNDKVLFEEEEEEEEEFKGDNEGCYSLESDPTNSLDIRSHKRKENEDFKKIFESFNNIEIEWKSDTEYGTLFDSEFLFDRSNGYFSFRDHFYQKKYEFVNDQYLLDNMKDIFSSATYSINEKNMNRGVQYQNIWKRYALIVGPYCINTLNKLCIKYLSEYYSCNSLIVSKVLQGAISGIIANVCYWSQKDRLKLFKKVVLPVMCILLTNPNTVNFADTIISRAMHFTSPFCFAPLFKVLFDLASQGPNLPNYKRSLIKILAKQISIKPCHFFNSYDQFIEKFINPFIANMNEYNSNEVDNIVNFIFTMFIPCSLSSEISPIYSTEIESKREKIIKIFDSLFDLKNDKMKRNLIHALTLSLSSFNSSSYDVKILLAPIFINRIHTIFNLLNSSNIKEEELFIKSTGSFIENPIFYMNTEIELKFVTKIIKELMNLSLPMQQILLENINKMIESNIFNIPRNDYDKYEKIFLDYGSFAKINNLGNELRLKIAKILGIFEIRKNSNELFVDCDHSVDNQVLIAASIILNSFLFDRGNGKITKAFNLMEEKCTSKKSNDKEFFKSVSEIFIHRHTDHVLDDVEELIIQYKGLLAPSYIC</sequence>
<dbReference type="SUPFAM" id="SSF48371">
    <property type="entry name" value="ARM repeat"/>
    <property type="match status" value="1"/>
</dbReference>
<accession>A0ABR2GZ53</accession>
<comment type="caution">
    <text evidence="1">The sequence shown here is derived from an EMBL/GenBank/DDBJ whole genome shotgun (WGS) entry which is preliminary data.</text>
</comment>
<evidence type="ECO:0000313" key="1">
    <source>
        <dbReference type="EMBL" id="KAK8839190.1"/>
    </source>
</evidence>
<protein>
    <submittedName>
        <fullName evidence="1">Uncharacterized protein</fullName>
    </submittedName>
</protein>
<dbReference type="Proteomes" id="UP001470230">
    <property type="component" value="Unassembled WGS sequence"/>
</dbReference>
<gene>
    <name evidence="1" type="ORF">M9Y10_032118</name>
</gene>